<dbReference type="GO" id="GO:0016020">
    <property type="term" value="C:membrane"/>
    <property type="evidence" value="ECO:0007669"/>
    <property type="project" value="UniProtKB-SubCell"/>
</dbReference>
<dbReference type="InterPro" id="IPR004307">
    <property type="entry name" value="TspO_MBR"/>
</dbReference>
<dbReference type="Pfam" id="PF03073">
    <property type="entry name" value="TspO_MBR"/>
    <property type="match status" value="1"/>
</dbReference>
<accession>A0A9Y2MWW8</accession>
<keyword evidence="5 6" id="KW-0472">Membrane</keyword>
<feature type="transmembrane region" description="Helical" evidence="6">
    <location>
        <begin position="82"/>
        <end position="101"/>
    </location>
</feature>
<evidence type="ECO:0000256" key="2">
    <source>
        <dbReference type="ARBA" id="ARBA00007524"/>
    </source>
</evidence>
<dbReference type="Proteomes" id="UP001236014">
    <property type="component" value="Chromosome"/>
</dbReference>
<evidence type="ECO:0000313" key="7">
    <source>
        <dbReference type="EMBL" id="WIX80138.1"/>
    </source>
</evidence>
<keyword evidence="3 6" id="KW-0812">Transmembrane</keyword>
<feature type="transmembrane region" description="Helical" evidence="6">
    <location>
        <begin position="107"/>
        <end position="127"/>
    </location>
</feature>
<dbReference type="RefSeq" id="WP_285970777.1">
    <property type="nucleotide sequence ID" value="NZ_CP127294.1"/>
</dbReference>
<gene>
    <name evidence="7" type="ORF">QRX50_04935</name>
</gene>
<organism evidence="7 8">
    <name type="scientific">Amycolatopsis carbonis</name>
    <dbReference type="NCBI Taxonomy" id="715471"/>
    <lineage>
        <taxon>Bacteria</taxon>
        <taxon>Bacillati</taxon>
        <taxon>Actinomycetota</taxon>
        <taxon>Actinomycetes</taxon>
        <taxon>Pseudonocardiales</taxon>
        <taxon>Pseudonocardiaceae</taxon>
        <taxon>Amycolatopsis</taxon>
    </lineage>
</organism>
<evidence type="ECO:0000256" key="4">
    <source>
        <dbReference type="ARBA" id="ARBA00022989"/>
    </source>
</evidence>
<protein>
    <submittedName>
        <fullName evidence="7">TspO/MBR family protein</fullName>
    </submittedName>
</protein>
<name>A0A9Y2MWW8_9PSEU</name>
<dbReference type="AlphaFoldDB" id="A0A9Y2MWW8"/>
<keyword evidence="8" id="KW-1185">Reference proteome</keyword>
<evidence type="ECO:0000313" key="8">
    <source>
        <dbReference type="Proteomes" id="UP001236014"/>
    </source>
</evidence>
<reference evidence="7 8" key="1">
    <citation type="submission" date="2023-06" db="EMBL/GenBank/DDBJ databases">
        <authorList>
            <person name="Oyuntsetseg B."/>
            <person name="Kim S.B."/>
        </authorList>
    </citation>
    <scope>NUCLEOTIDE SEQUENCE [LARGE SCALE GENOMIC DNA]</scope>
    <source>
        <strain evidence="7 8">2-15</strain>
    </source>
</reference>
<comment type="similarity">
    <text evidence="2">Belongs to the TspO/BZRP family.</text>
</comment>
<dbReference type="CDD" id="cd15904">
    <property type="entry name" value="TSPO_MBR"/>
    <property type="match status" value="1"/>
</dbReference>
<comment type="subcellular location">
    <subcellularLocation>
        <location evidence="1">Membrane</location>
        <topology evidence="1">Multi-pass membrane protein</topology>
    </subcellularLocation>
</comment>
<feature type="transmembrane region" description="Helical" evidence="6">
    <location>
        <begin position="12"/>
        <end position="33"/>
    </location>
</feature>
<keyword evidence="4 6" id="KW-1133">Transmembrane helix</keyword>
<dbReference type="PANTHER" id="PTHR10057">
    <property type="entry name" value="PERIPHERAL-TYPE BENZODIAZEPINE RECEPTOR"/>
    <property type="match status" value="1"/>
</dbReference>
<evidence type="ECO:0000256" key="1">
    <source>
        <dbReference type="ARBA" id="ARBA00004141"/>
    </source>
</evidence>
<dbReference type="KEGG" id="acab:QRX50_04935"/>
<evidence type="ECO:0000256" key="6">
    <source>
        <dbReference type="SAM" id="Phobius"/>
    </source>
</evidence>
<dbReference type="FunFam" id="1.20.1260.100:FF:000001">
    <property type="entry name" value="translocator protein 2"/>
    <property type="match status" value="1"/>
</dbReference>
<dbReference type="InterPro" id="IPR038330">
    <property type="entry name" value="TspO/MBR-related_sf"/>
</dbReference>
<sequence>MTTPTHSRNPWVVLVVFFVLVAVVALVGSLAATSAPETYARLVLPDWAPPARLFGPVWTLLYVLLAFAGWVYWRTDGETQGFAMYGVSLLFNMLWTPLFFAGGSTRLACVDIILLGFTTLMTIGLFYRRSHLAAVLLLPYFFWIVYATALNVAIIALNSDIH</sequence>
<feature type="transmembrane region" description="Helical" evidence="6">
    <location>
        <begin position="53"/>
        <end position="73"/>
    </location>
</feature>
<proteinExistence type="inferred from homology"/>
<dbReference type="EMBL" id="CP127294">
    <property type="protein sequence ID" value="WIX80138.1"/>
    <property type="molecule type" value="Genomic_DNA"/>
</dbReference>
<dbReference type="PANTHER" id="PTHR10057:SF0">
    <property type="entry name" value="TRANSLOCATOR PROTEIN"/>
    <property type="match status" value="1"/>
</dbReference>
<evidence type="ECO:0000256" key="5">
    <source>
        <dbReference type="ARBA" id="ARBA00023136"/>
    </source>
</evidence>
<feature type="transmembrane region" description="Helical" evidence="6">
    <location>
        <begin position="134"/>
        <end position="157"/>
    </location>
</feature>
<dbReference type="PIRSF" id="PIRSF005859">
    <property type="entry name" value="PBR"/>
    <property type="match status" value="1"/>
</dbReference>
<dbReference type="GO" id="GO:0033013">
    <property type="term" value="P:tetrapyrrole metabolic process"/>
    <property type="evidence" value="ECO:0007669"/>
    <property type="project" value="UniProtKB-ARBA"/>
</dbReference>
<evidence type="ECO:0000256" key="3">
    <source>
        <dbReference type="ARBA" id="ARBA00022692"/>
    </source>
</evidence>
<dbReference type="Gene3D" id="1.20.1260.100">
    <property type="entry name" value="TspO/MBR protein"/>
    <property type="match status" value="1"/>
</dbReference>